<dbReference type="eggNOG" id="COG2168">
    <property type="taxonomic scope" value="Bacteria"/>
</dbReference>
<organism evidence="1 2">
    <name type="scientific">Marinomonas profundimaris</name>
    <dbReference type="NCBI Taxonomy" id="1208321"/>
    <lineage>
        <taxon>Bacteria</taxon>
        <taxon>Pseudomonadati</taxon>
        <taxon>Pseudomonadota</taxon>
        <taxon>Gammaproteobacteria</taxon>
        <taxon>Oceanospirillales</taxon>
        <taxon>Oceanospirillaceae</taxon>
        <taxon>Marinomonas</taxon>
    </lineage>
</organism>
<accession>W1RRB1</accession>
<dbReference type="InterPro" id="IPR007215">
    <property type="entry name" value="Sulphur_relay_TusB/DsrH"/>
</dbReference>
<dbReference type="PATRIC" id="fig|1208321.3.peg.3203"/>
<name>W1RRB1_9GAMM</name>
<dbReference type="EMBL" id="AYOZ01000060">
    <property type="protein sequence ID" value="ETI58094.1"/>
    <property type="molecule type" value="Genomic_DNA"/>
</dbReference>
<dbReference type="STRING" id="1208321.D104_16160"/>
<dbReference type="GO" id="GO:0005737">
    <property type="term" value="C:cytoplasm"/>
    <property type="evidence" value="ECO:0007669"/>
    <property type="project" value="InterPro"/>
</dbReference>
<comment type="caution">
    <text evidence="1">The sequence shown here is derived from an EMBL/GenBank/DDBJ whole genome shotgun (WGS) entry which is preliminary data.</text>
</comment>
<evidence type="ECO:0008006" key="3">
    <source>
        <dbReference type="Google" id="ProtNLM"/>
    </source>
</evidence>
<dbReference type="RefSeq" id="WP_024025258.1">
    <property type="nucleotide sequence ID" value="NZ_AYOZ01000060.1"/>
</dbReference>
<dbReference type="Pfam" id="PF04077">
    <property type="entry name" value="DsrH"/>
    <property type="match status" value="1"/>
</dbReference>
<dbReference type="AlphaFoldDB" id="W1RRB1"/>
<keyword evidence="2" id="KW-1185">Reference proteome</keyword>
<proteinExistence type="predicted"/>
<dbReference type="Proteomes" id="UP000018857">
    <property type="component" value="Unassembled WGS sequence"/>
</dbReference>
<evidence type="ECO:0000313" key="1">
    <source>
        <dbReference type="EMBL" id="ETI58094.1"/>
    </source>
</evidence>
<dbReference type="GO" id="GO:0002143">
    <property type="term" value="P:tRNA wobble position uridine thiolation"/>
    <property type="evidence" value="ECO:0007669"/>
    <property type="project" value="InterPro"/>
</dbReference>
<dbReference type="Gene3D" id="3.40.1260.10">
    <property type="entry name" value="DsrEFH-like"/>
    <property type="match status" value="1"/>
</dbReference>
<dbReference type="OrthoDB" id="9795117at2"/>
<reference evidence="1 2" key="1">
    <citation type="journal article" date="2014" name="Genome Announc.">
        <title>Draft Genome Sequence of Marinomonas sp. Strain D104, a Polycyclic Aromatic Hydrocarbon-Degrading Bacterium from the Deep-Sea Sediment of the Arctic Ocean.</title>
        <authorList>
            <person name="Dong C."/>
            <person name="Bai X."/>
            <person name="Lai Q."/>
            <person name="Xie Y."/>
            <person name="Chen X."/>
            <person name="Shao Z."/>
        </authorList>
    </citation>
    <scope>NUCLEOTIDE SEQUENCE [LARGE SCALE GENOMIC DNA]</scope>
    <source>
        <strain evidence="1 2">D104</strain>
    </source>
</reference>
<dbReference type="InterPro" id="IPR027396">
    <property type="entry name" value="DsrEFH-like"/>
</dbReference>
<dbReference type="SUPFAM" id="SSF75169">
    <property type="entry name" value="DsrEFH-like"/>
    <property type="match status" value="1"/>
</dbReference>
<protein>
    <recommendedName>
        <fullName evidence="3">Sulfur relay protein TusB/DsrH</fullName>
    </recommendedName>
</protein>
<gene>
    <name evidence="1" type="ORF">D104_16160</name>
</gene>
<evidence type="ECO:0000313" key="2">
    <source>
        <dbReference type="Proteomes" id="UP000018857"/>
    </source>
</evidence>
<sequence length="95" mass="10703">MRLHQINQLTYPEPLETTWQNSVQTGDSILLIEESILRASHQIDSLSTLITEKQITLYYLQSDATAYGLSPSIGTALSDEEWVDITFSAEANISW</sequence>